<reference evidence="1 2" key="1">
    <citation type="journal article" date="2016" name="Eur. J. Clin. Microbiol. Infect. Dis.">
        <title>Whole genome sequencing as a tool for phylogenetic analysis of clinical strains of Mitis group streptococci.</title>
        <authorList>
            <person name="Rasmussen L.H."/>
            <person name="Dargis R."/>
            <person name="Hojholt K."/>
            <person name="Christensen J.J."/>
            <person name="Skovgaard O."/>
            <person name="Justesen U.S."/>
            <person name="Rosenvinge F.S."/>
            <person name="Moser C."/>
            <person name="Lukjancenko O."/>
            <person name="Rasmussen S."/>
            <person name="Nielsen X.C."/>
        </authorList>
    </citation>
    <scope>NUCLEOTIDE SEQUENCE [LARGE SCALE GENOMIC DNA]</scope>
    <source>
        <strain evidence="1 2">RH_43861_09</strain>
    </source>
</reference>
<organism evidence="1 2">
    <name type="scientific">Streptococcus mitis</name>
    <dbReference type="NCBI Taxonomy" id="28037"/>
    <lineage>
        <taxon>Bacteria</taxon>
        <taxon>Bacillati</taxon>
        <taxon>Bacillota</taxon>
        <taxon>Bacilli</taxon>
        <taxon>Lactobacillales</taxon>
        <taxon>Streptococcaceae</taxon>
        <taxon>Streptococcus</taxon>
        <taxon>Streptococcus mitis group</taxon>
    </lineage>
</organism>
<name>A0A1X1JZ85_STRMT</name>
<gene>
    <name evidence="1" type="ORF">B7699_07965</name>
</gene>
<evidence type="ECO:0000313" key="1">
    <source>
        <dbReference type="EMBL" id="ORO92454.1"/>
    </source>
</evidence>
<protein>
    <submittedName>
        <fullName evidence="1">Uncharacterized protein</fullName>
    </submittedName>
</protein>
<dbReference type="AlphaFoldDB" id="A0A1X1JZ85"/>
<sequence length="79" mass="9565">MKDISKELDDLTAFDLPIELRRILARYINSEVQGRVSSFINLSLVYSNGRYTDFIRTYMFFELMRRKLLNEMEEICRYL</sequence>
<evidence type="ECO:0000313" key="2">
    <source>
        <dbReference type="Proteomes" id="UP000193863"/>
    </source>
</evidence>
<dbReference type="Proteomes" id="UP000193863">
    <property type="component" value="Unassembled WGS sequence"/>
</dbReference>
<accession>A0A1X1JZ85</accession>
<comment type="caution">
    <text evidence="1">The sequence shown here is derived from an EMBL/GenBank/DDBJ whole genome shotgun (WGS) entry which is preliminary data.</text>
</comment>
<proteinExistence type="predicted"/>
<dbReference type="RefSeq" id="WP_084927884.1">
    <property type="nucleotide sequence ID" value="NZ_NCVG01000023.1"/>
</dbReference>
<dbReference type="EMBL" id="NCVG01000023">
    <property type="protein sequence ID" value="ORO92454.1"/>
    <property type="molecule type" value="Genomic_DNA"/>
</dbReference>